<evidence type="ECO:0000256" key="1">
    <source>
        <dbReference type="SAM" id="MobiDB-lite"/>
    </source>
</evidence>
<keyword evidence="3" id="KW-1185">Reference proteome</keyword>
<dbReference type="AlphaFoldDB" id="A0A8H6KST8"/>
<protein>
    <submittedName>
        <fullName evidence="2">Uncharacterized protein</fullName>
    </submittedName>
</protein>
<evidence type="ECO:0000313" key="3">
    <source>
        <dbReference type="Proteomes" id="UP000639643"/>
    </source>
</evidence>
<feature type="compositionally biased region" description="Basic residues" evidence="1">
    <location>
        <begin position="181"/>
        <end position="191"/>
    </location>
</feature>
<organism evidence="2 3">
    <name type="scientific">Colletotrichum musicola</name>
    <dbReference type="NCBI Taxonomy" id="2175873"/>
    <lineage>
        <taxon>Eukaryota</taxon>
        <taxon>Fungi</taxon>
        <taxon>Dikarya</taxon>
        <taxon>Ascomycota</taxon>
        <taxon>Pezizomycotina</taxon>
        <taxon>Sordariomycetes</taxon>
        <taxon>Hypocreomycetidae</taxon>
        <taxon>Glomerellales</taxon>
        <taxon>Glomerellaceae</taxon>
        <taxon>Colletotrichum</taxon>
        <taxon>Colletotrichum orchidearum species complex</taxon>
    </lineage>
</organism>
<gene>
    <name evidence="2" type="ORF">CMUS01_05253</name>
</gene>
<dbReference type="EMBL" id="WIGM01000153">
    <property type="protein sequence ID" value="KAF6836890.1"/>
    <property type="molecule type" value="Genomic_DNA"/>
</dbReference>
<accession>A0A8H6KST8</accession>
<proteinExistence type="predicted"/>
<feature type="region of interest" description="Disordered" evidence="1">
    <location>
        <begin position="172"/>
        <end position="191"/>
    </location>
</feature>
<sequence length="191" mass="19892">MPALGDHVPEQQSVKCLAQPTHATVNSSGAGAHAGSGSRVCTASVRLVLVVAASKDGVARHKAWQPESGIGGSLGVPLSKLSFVAAGVGRHGRGGPLDFEVRTWKRKGKGRHEQTAFLAAVIVVGEFRVSATTASISAITTTVSVEVLEIAHSGIRRDEDVKRWQGAFPDPGLDASAVGSRHGHRRLPATQ</sequence>
<dbReference type="Proteomes" id="UP000639643">
    <property type="component" value="Unassembled WGS sequence"/>
</dbReference>
<name>A0A8H6KST8_9PEZI</name>
<evidence type="ECO:0000313" key="2">
    <source>
        <dbReference type="EMBL" id="KAF6836890.1"/>
    </source>
</evidence>
<reference evidence="2" key="1">
    <citation type="journal article" date="2020" name="Phytopathology">
        <title>Genome Sequence Resources of Colletotrichum truncatum, C. plurivorum, C. musicola, and C. sojae: Four Species Pathogenic to Soybean (Glycine max).</title>
        <authorList>
            <person name="Rogerio F."/>
            <person name="Boufleur T.R."/>
            <person name="Ciampi-Guillardi M."/>
            <person name="Sukno S.A."/>
            <person name="Thon M.R."/>
            <person name="Massola Junior N.S."/>
            <person name="Baroncelli R."/>
        </authorList>
    </citation>
    <scope>NUCLEOTIDE SEQUENCE</scope>
    <source>
        <strain evidence="2">LFN0074</strain>
    </source>
</reference>
<comment type="caution">
    <text evidence="2">The sequence shown here is derived from an EMBL/GenBank/DDBJ whole genome shotgun (WGS) entry which is preliminary data.</text>
</comment>
<dbReference type="OrthoDB" id="10641557at2759"/>